<accession>A0A2M7FYY6</accession>
<protein>
    <submittedName>
        <fullName evidence="2">Uncharacterized protein</fullName>
    </submittedName>
</protein>
<sequence>MNWKNFSPKHSGLKKRTLLLGCCSWVLLTGCPQTPNPINIYPTPYSTPSDPITPTPYGYPTPESTPEPVLTPSPEPTPIPQPQRTPFPLTQLTAQLTGDYYQMQFGPGSKGLETTFGPGSKGLENLVIFVNFQQNLIRKDLPSFKTQQFSGPPLIERLRVELVRDNQLYAAATVLPALPIVTFGSRIHPGRYSVFTLIESKNTSPVMLSWNQIEVTETTGTKLRIDVFAGGQKPEDLDVAVLTGKLSASEAKPAQETTPIPETTPSPGASPTPSPTPSPGASPTPSPTPSPVPSASPTP</sequence>
<reference evidence="2 3" key="1">
    <citation type="submission" date="2017-09" db="EMBL/GenBank/DDBJ databases">
        <title>Depth-based differentiation of microbial function through sediment-hosted aquifers and enrichment of novel symbionts in the deep terrestrial subsurface.</title>
        <authorList>
            <person name="Probst A.J."/>
            <person name="Ladd B."/>
            <person name="Jarett J.K."/>
            <person name="Geller-Mcgrath D.E."/>
            <person name="Sieber C.M."/>
            <person name="Emerson J.B."/>
            <person name="Anantharaman K."/>
            <person name="Thomas B.C."/>
            <person name="Malmstrom R."/>
            <person name="Stieglmeier M."/>
            <person name="Klingl A."/>
            <person name="Woyke T."/>
            <person name="Ryan C.M."/>
            <person name="Banfield J.F."/>
        </authorList>
    </citation>
    <scope>NUCLEOTIDE SEQUENCE [LARGE SCALE GENOMIC DNA]</scope>
    <source>
        <strain evidence="2">CG17_big_fil_post_rev_8_21_14_2_50_48_46</strain>
    </source>
</reference>
<name>A0A2M7FYY6_9BACT</name>
<gene>
    <name evidence="2" type="ORF">COW36_20800</name>
</gene>
<dbReference type="AlphaFoldDB" id="A0A2M7FYY6"/>
<proteinExistence type="predicted"/>
<evidence type="ECO:0000256" key="1">
    <source>
        <dbReference type="SAM" id="MobiDB-lite"/>
    </source>
</evidence>
<comment type="caution">
    <text evidence="2">The sequence shown here is derived from an EMBL/GenBank/DDBJ whole genome shotgun (WGS) entry which is preliminary data.</text>
</comment>
<evidence type="ECO:0000313" key="2">
    <source>
        <dbReference type="EMBL" id="PIW14482.1"/>
    </source>
</evidence>
<dbReference type="EMBL" id="PFFQ01000059">
    <property type="protein sequence ID" value="PIW14482.1"/>
    <property type="molecule type" value="Genomic_DNA"/>
</dbReference>
<dbReference type="PROSITE" id="PS51257">
    <property type="entry name" value="PROKAR_LIPOPROTEIN"/>
    <property type="match status" value="1"/>
</dbReference>
<feature type="region of interest" description="Disordered" evidence="1">
    <location>
        <begin position="42"/>
        <end position="86"/>
    </location>
</feature>
<dbReference type="Proteomes" id="UP000231019">
    <property type="component" value="Unassembled WGS sequence"/>
</dbReference>
<organism evidence="2 3">
    <name type="scientific">bacterium (Candidatus Blackallbacteria) CG17_big_fil_post_rev_8_21_14_2_50_48_46</name>
    <dbReference type="NCBI Taxonomy" id="2014261"/>
    <lineage>
        <taxon>Bacteria</taxon>
        <taxon>Candidatus Blackallbacteria</taxon>
    </lineage>
</organism>
<feature type="compositionally biased region" description="Pro residues" evidence="1">
    <location>
        <begin position="262"/>
        <end position="299"/>
    </location>
</feature>
<evidence type="ECO:0000313" key="3">
    <source>
        <dbReference type="Proteomes" id="UP000231019"/>
    </source>
</evidence>
<feature type="region of interest" description="Disordered" evidence="1">
    <location>
        <begin position="247"/>
        <end position="299"/>
    </location>
</feature>
<feature type="compositionally biased region" description="Pro residues" evidence="1">
    <location>
        <begin position="51"/>
        <end position="85"/>
    </location>
</feature>